<comment type="caution">
    <text evidence="1">The sequence shown here is derived from an EMBL/GenBank/DDBJ whole genome shotgun (WGS) entry which is preliminary data.</text>
</comment>
<dbReference type="EMBL" id="JABZQQ010000001">
    <property type="protein sequence ID" value="MBF1264107.1"/>
    <property type="molecule type" value="Genomic_DNA"/>
</dbReference>
<gene>
    <name evidence="1" type="ORF">HXM80_00070</name>
</gene>
<sequence>MNIEKFNPKKDPKYIGYIFRFLKKKAKLLETLGAYPRIVKFKDGFGWYIGWFIEDGLGGFIGSKICYDSELMDETFCFLNTTETDVVAEVKWDEYERIGGCALTGWHHKWIYANKQSRKCRHCGRWERKVVKTVKTVERRTLWESES</sequence>
<name>A0A930DF00_NEISI</name>
<proteinExistence type="predicted"/>
<evidence type="ECO:0000313" key="1">
    <source>
        <dbReference type="EMBL" id="MBF1264107.1"/>
    </source>
</evidence>
<reference evidence="1" key="1">
    <citation type="submission" date="2020-04" db="EMBL/GenBank/DDBJ databases">
        <title>Deep metagenomics examines the oral microbiome during advanced dental caries in children, revealing novel taxa and co-occurrences with host molecules.</title>
        <authorList>
            <person name="Baker J.L."/>
            <person name="Morton J.T."/>
            <person name="Dinis M."/>
            <person name="Alvarez R."/>
            <person name="Tran N.C."/>
            <person name="Knight R."/>
            <person name="Edlund A."/>
        </authorList>
    </citation>
    <scope>NUCLEOTIDE SEQUENCE</scope>
    <source>
        <strain evidence="1">JCVI_32_bin.62</strain>
    </source>
</reference>
<organism evidence="1 2">
    <name type="scientific">Neisseria sicca</name>
    <dbReference type="NCBI Taxonomy" id="490"/>
    <lineage>
        <taxon>Bacteria</taxon>
        <taxon>Pseudomonadati</taxon>
        <taxon>Pseudomonadota</taxon>
        <taxon>Betaproteobacteria</taxon>
        <taxon>Neisseriales</taxon>
        <taxon>Neisseriaceae</taxon>
        <taxon>Neisseria</taxon>
    </lineage>
</organism>
<accession>A0A930DF00</accession>
<protein>
    <submittedName>
        <fullName evidence="1">Uncharacterized protein</fullName>
    </submittedName>
</protein>
<dbReference type="AlphaFoldDB" id="A0A930DF00"/>
<evidence type="ECO:0000313" key="2">
    <source>
        <dbReference type="Proteomes" id="UP000780345"/>
    </source>
</evidence>
<dbReference type="Proteomes" id="UP000780345">
    <property type="component" value="Unassembled WGS sequence"/>
</dbReference>